<gene>
    <name evidence="2" type="ORF">B0H17DRAFT_646028</name>
</gene>
<feature type="transmembrane region" description="Helical" evidence="1">
    <location>
        <begin position="89"/>
        <end position="109"/>
    </location>
</feature>
<feature type="transmembrane region" description="Helical" evidence="1">
    <location>
        <begin position="156"/>
        <end position="181"/>
    </location>
</feature>
<feature type="transmembrane region" description="Helical" evidence="1">
    <location>
        <begin position="229"/>
        <end position="250"/>
    </location>
</feature>
<sequence>MLSIVTAALIGTLLELFLFGVYAVLFTAVIYLFRSRHGSLPTNKPALWVLLGLVTQFLTITAHCIVTIYKLFLGAAAAEFYLDLSTPSSVTSIALLVLSSLVTDTLVIYRLYVIGSHRRKLIIFPLAFLVGQAVSAGGVIHRFVEMRPGDHSSSDGWVATNLALSIVISVYSTAMISWKIWRISTVVNKLSEHIDGGMRNTSILAILIESAALQTSAAIGTLVTFQLGFVGQAVWAGIMPVIFGLATVLIHSRIGLGWSHESDRQIASNPTRIHFVENDGLQVEHELEDRHRK</sequence>
<feature type="transmembrane region" description="Helical" evidence="1">
    <location>
        <begin position="121"/>
        <end position="144"/>
    </location>
</feature>
<dbReference type="AlphaFoldDB" id="A0AAD7DDT1"/>
<feature type="transmembrane region" description="Helical" evidence="1">
    <location>
        <begin position="6"/>
        <end position="33"/>
    </location>
</feature>
<feature type="transmembrane region" description="Helical" evidence="1">
    <location>
        <begin position="202"/>
        <end position="223"/>
    </location>
</feature>
<protein>
    <submittedName>
        <fullName evidence="2">Uncharacterized protein</fullName>
    </submittedName>
</protein>
<proteinExistence type="predicted"/>
<accession>A0AAD7DDT1</accession>
<feature type="transmembrane region" description="Helical" evidence="1">
    <location>
        <begin position="45"/>
        <end position="69"/>
    </location>
</feature>
<evidence type="ECO:0000313" key="3">
    <source>
        <dbReference type="Proteomes" id="UP001221757"/>
    </source>
</evidence>
<evidence type="ECO:0000313" key="2">
    <source>
        <dbReference type="EMBL" id="KAJ7688971.1"/>
    </source>
</evidence>
<dbReference type="EMBL" id="JARKIE010000075">
    <property type="protein sequence ID" value="KAJ7688971.1"/>
    <property type="molecule type" value="Genomic_DNA"/>
</dbReference>
<evidence type="ECO:0000256" key="1">
    <source>
        <dbReference type="SAM" id="Phobius"/>
    </source>
</evidence>
<keyword evidence="1" id="KW-0472">Membrane</keyword>
<organism evidence="2 3">
    <name type="scientific">Mycena rosella</name>
    <name type="common">Pink bonnet</name>
    <name type="synonym">Agaricus rosellus</name>
    <dbReference type="NCBI Taxonomy" id="1033263"/>
    <lineage>
        <taxon>Eukaryota</taxon>
        <taxon>Fungi</taxon>
        <taxon>Dikarya</taxon>
        <taxon>Basidiomycota</taxon>
        <taxon>Agaricomycotina</taxon>
        <taxon>Agaricomycetes</taxon>
        <taxon>Agaricomycetidae</taxon>
        <taxon>Agaricales</taxon>
        <taxon>Marasmiineae</taxon>
        <taxon>Mycenaceae</taxon>
        <taxon>Mycena</taxon>
    </lineage>
</organism>
<reference evidence="2" key="1">
    <citation type="submission" date="2023-03" db="EMBL/GenBank/DDBJ databases">
        <title>Massive genome expansion in bonnet fungi (Mycena s.s.) driven by repeated elements and novel gene families across ecological guilds.</title>
        <authorList>
            <consortium name="Lawrence Berkeley National Laboratory"/>
            <person name="Harder C.B."/>
            <person name="Miyauchi S."/>
            <person name="Viragh M."/>
            <person name="Kuo A."/>
            <person name="Thoen E."/>
            <person name="Andreopoulos B."/>
            <person name="Lu D."/>
            <person name="Skrede I."/>
            <person name="Drula E."/>
            <person name="Henrissat B."/>
            <person name="Morin E."/>
            <person name="Kohler A."/>
            <person name="Barry K."/>
            <person name="LaButti K."/>
            <person name="Morin E."/>
            <person name="Salamov A."/>
            <person name="Lipzen A."/>
            <person name="Mereny Z."/>
            <person name="Hegedus B."/>
            <person name="Baldrian P."/>
            <person name="Stursova M."/>
            <person name="Weitz H."/>
            <person name="Taylor A."/>
            <person name="Grigoriev I.V."/>
            <person name="Nagy L.G."/>
            <person name="Martin F."/>
            <person name="Kauserud H."/>
        </authorList>
    </citation>
    <scope>NUCLEOTIDE SEQUENCE</scope>
    <source>
        <strain evidence="2">CBHHK067</strain>
    </source>
</reference>
<keyword evidence="1" id="KW-1133">Transmembrane helix</keyword>
<name>A0AAD7DDT1_MYCRO</name>
<keyword evidence="1" id="KW-0812">Transmembrane</keyword>
<dbReference type="Proteomes" id="UP001221757">
    <property type="component" value="Unassembled WGS sequence"/>
</dbReference>
<keyword evidence="3" id="KW-1185">Reference proteome</keyword>
<comment type="caution">
    <text evidence="2">The sequence shown here is derived from an EMBL/GenBank/DDBJ whole genome shotgun (WGS) entry which is preliminary data.</text>
</comment>